<evidence type="ECO:0000256" key="2">
    <source>
        <dbReference type="PROSITE-ProRule" id="PRU00024"/>
    </source>
</evidence>
<protein>
    <submittedName>
        <fullName evidence="6">Tripartite motif containing 37</fullName>
    </submittedName>
</protein>
<dbReference type="PANTHER" id="PTHR36754:SF2">
    <property type="entry name" value="E3 UBIQUITIN-PROTEIN LIGASE TRIM37"/>
    <property type="match status" value="1"/>
</dbReference>
<dbReference type="GO" id="GO:0005778">
    <property type="term" value="C:peroxisomal membrane"/>
    <property type="evidence" value="ECO:0007669"/>
    <property type="project" value="TreeGrafter"/>
</dbReference>
<keyword evidence="2" id="KW-0862">Zinc</keyword>
<comment type="caution">
    <text evidence="6">The sequence shown here is derived from an EMBL/GenBank/DDBJ whole genome shotgun (WGS) entry which is preliminary data.</text>
</comment>
<evidence type="ECO:0000313" key="7">
    <source>
        <dbReference type="Proteomes" id="UP000530660"/>
    </source>
</evidence>
<dbReference type="InterPro" id="IPR053003">
    <property type="entry name" value="TRIM_RBCC_E3_ubiq-ligases"/>
</dbReference>
<dbReference type="InterPro" id="IPR000315">
    <property type="entry name" value="Znf_B-box"/>
</dbReference>
<keyword evidence="1" id="KW-0479">Metal-binding</keyword>
<feature type="compositionally biased region" description="Polar residues" evidence="3">
    <location>
        <begin position="1"/>
        <end position="12"/>
    </location>
</feature>
<evidence type="ECO:0000256" key="3">
    <source>
        <dbReference type="SAM" id="MobiDB-lite"/>
    </source>
</evidence>
<dbReference type="InterPro" id="IPR013083">
    <property type="entry name" value="Znf_RING/FYVE/PHD"/>
</dbReference>
<dbReference type="PROSITE" id="PS50119">
    <property type="entry name" value="ZF_BBOX"/>
    <property type="match status" value="1"/>
</dbReference>
<dbReference type="PROSITE" id="PS50089">
    <property type="entry name" value="ZF_RING_2"/>
    <property type="match status" value="1"/>
</dbReference>
<dbReference type="GO" id="GO:0061630">
    <property type="term" value="F:ubiquitin protein ligase activity"/>
    <property type="evidence" value="ECO:0007669"/>
    <property type="project" value="TreeGrafter"/>
</dbReference>
<evidence type="ECO:0000259" key="4">
    <source>
        <dbReference type="PROSITE" id="PS50089"/>
    </source>
</evidence>
<gene>
    <name evidence="6" type="primary">TRIM37</name>
    <name evidence="6" type="ORF">F1559_004198</name>
</gene>
<dbReference type="InterPro" id="IPR001841">
    <property type="entry name" value="Znf_RING"/>
</dbReference>
<feature type="domain" description="RING-type" evidence="4">
    <location>
        <begin position="127"/>
        <end position="180"/>
    </location>
</feature>
<dbReference type="GO" id="GO:0006513">
    <property type="term" value="P:protein monoubiquitination"/>
    <property type="evidence" value="ECO:0007669"/>
    <property type="project" value="TreeGrafter"/>
</dbReference>
<keyword evidence="7" id="KW-1185">Reference proteome</keyword>
<dbReference type="GO" id="GO:0031625">
    <property type="term" value="F:ubiquitin protein ligase binding"/>
    <property type="evidence" value="ECO:0007669"/>
    <property type="project" value="TreeGrafter"/>
</dbReference>
<feature type="domain" description="B box-type" evidence="5">
    <location>
        <begin position="227"/>
        <end position="272"/>
    </location>
</feature>
<dbReference type="Gene3D" id="3.30.160.60">
    <property type="entry name" value="Classic Zinc Finger"/>
    <property type="match status" value="1"/>
</dbReference>
<dbReference type="GO" id="GO:0070842">
    <property type="term" value="P:aggresome assembly"/>
    <property type="evidence" value="ECO:0007669"/>
    <property type="project" value="TreeGrafter"/>
</dbReference>
<proteinExistence type="predicted"/>
<dbReference type="SUPFAM" id="SSF57850">
    <property type="entry name" value="RING/U-box"/>
    <property type="match status" value="1"/>
</dbReference>
<evidence type="ECO:0000259" key="5">
    <source>
        <dbReference type="PROSITE" id="PS50119"/>
    </source>
</evidence>
<dbReference type="PANTHER" id="PTHR36754">
    <property type="entry name" value="E3 UBIQUITIN-PROTEIN LIGASE TRIM37"/>
    <property type="match status" value="1"/>
</dbReference>
<dbReference type="GO" id="GO:0051865">
    <property type="term" value="P:protein autoubiquitination"/>
    <property type="evidence" value="ECO:0007669"/>
    <property type="project" value="TreeGrafter"/>
</dbReference>
<dbReference type="GO" id="GO:0016235">
    <property type="term" value="C:aggresome"/>
    <property type="evidence" value="ECO:0007669"/>
    <property type="project" value="TreeGrafter"/>
</dbReference>
<dbReference type="EMBL" id="VWRR01000001">
    <property type="protein sequence ID" value="KAF6005303.1"/>
    <property type="molecule type" value="Genomic_DNA"/>
</dbReference>
<dbReference type="GO" id="GO:0008270">
    <property type="term" value="F:zinc ion binding"/>
    <property type="evidence" value="ECO:0007669"/>
    <property type="project" value="UniProtKB-KW"/>
</dbReference>
<evidence type="ECO:0000256" key="1">
    <source>
        <dbReference type="ARBA" id="ARBA00022723"/>
    </source>
</evidence>
<dbReference type="OrthoDB" id="9049620at2759"/>
<keyword evidence="2" id="KW-0863">Zinc-finger</keyword>
<name>A0A7J7IQC1_9RHOD</name>
<dbReference type="Gene3D" id="3.30.40.10">
    <property type="entry name" value="Zinc/RING finger domain, C3HC4 (zinc finger)"/>
    <property type="match status" value="1"/>
</dbReference>
<dbReference type="Pfam" id="PF00643">
    <property type="entry name" value="zf-B_box"/>
    <property type="match status" value="1"/>
</dbReference>
<feature type="region of interest" description="Disordered" evidence="3">
    <location>
        <begin position="1"/>
        <end position="43"/>
    </location>
</feature>
<dbReference type="SUPFAM" id="SSF57845">
    <property type="entry name" value="B-box zinc-binding domain"/>
    <property type="match status" value="1"/>
</dbReference>
<sequence length="635" mass="73130">MDSGTDLSSLESSDAEAGLSEATPTRLQSPPLSSDSEELERDELSEPLDWMHLVGRLARLCRTGDIAALSAVESETTLYPERLAGGATSLPRASCAEQLAAVDSRRATTPRPPSSLWNTQLENFLSCVICTELPREPLLCPYCGVLFCEQCASRWWHESGTSPSLQRHRSTRALPCPHCRHAVTRHELVLVRCVRDLLQVMRERPKNQSQTTKSIASLETVASTPSSRFLRCESHPSEIVRYFCQACDRFVCAECCSPLPEGEHRHHPLQRASERIQVLALELEQALRPLRERLRRCETRLRHQEHTSRMLLEQREVLSQRIQTFMDEMIERVDEQVQTRMRSLQAFRQQQTEMRNRLTRLVREIEDHLGAFRNETARPDPEQPSKIHDRAESLMYLHQEWKQCAHQIQVDRQDEPADEHRETVIIPSIPGQLPTLSREEVLMPLTCDLVPPFVYTRIPGQVTLVGFRWRIQWLPACSDDLTRRHQTRSGEMFGTSRRSARRAASTRTLMPLDWPEHARIALTLERRPELEDDWSANTSLILECAFVHKSQTLWCGFISVGPCDQWQTSLDLSDCLADRQPTEHWSLDDLQLGLRFPDIVQHSQHQTRYIHWLEKRHALSSDQDADGALRRTQNE</sequence>
<organism evidence="6 7">
    <name type="scientific">Cyanidiococcus yangmingshanensis</name>
    <dbReference type="NCBI Taxonomy" id="2690220"/>
    <lineage>
        <taxon>Eukaryota</taxon>
        <taxon>Rhodophyta</taxon>
        <taxon>Bangiophyceae</taxon>
        <taxon>Cyanidiales</taxon>
        <taxon>Cyanidiaceae</taxon>
        <taxon>Cyanidiococcus</taxon>
    </lineage>
</organism>
<dbReference type="GO" id="GO:0005164">
    <property type="term" value="F:tumor necrosis factor receptor binding"/>
    <property type="evidence" value="ECO:0007669"/>
    <property type="project" value="TreeGrafter"/>
</dbReference>
<dbReference type="Proteomes" id="UP000530660">
    <property type="component" value="Unassembled WGS sequence"/>
</dbReference>
<evidence type="ECO:0000313" key="6">
    <source>
        <dbReference type="EMBL" id="KAF6005303.1"/>
    </source>
</evidence>
<accession>A0A7J7IQC1</accession>
<dbReference type="AlphaFoldDB" id="A0A7J7IQC1"/>
<reference evidence="6 7" key="1">
    <citation type="journal article" date="2020" name="J. Phycol.">
        <title>Comparative genome analysis reveals Cyanidiococcus gen. nov., a new extremophilic red algal genus sister to Cyanidioschyzon (Cyanidioschyzonaceae, Rhodophyta).</title>
        <authorList>
            <person name="Liu S.-L."/>
            <person name="Chiang Y.-R."/>
            <person name="Yoon H.S."/>
            <person name="Fu H.-Y."/>
        </authorList>
    </citation>
    <scope>NUCLEOTIDE SEQUENCE [LARGE SCALE GENOMIC DNA]</scope>
    <source>
        <strain evidence="6 7">THAL066</strain>
    </source>
</reference>